<evidence type="ECO:0000256" key="1">
    <source>
        <dbReference type="ARBA" id="ARBA00023015"/>
    </source>
</evidence>
<evidence type="ECO:0000313" key="5">
    <source>
        <dbReference type="EMBL" id="GAA1559916.1"/>
    </source>
</evidence>
<dbReference type="EMBL" id="BAAANC010000005">
    <property type="protein sequence ID" value="GAA1559916.1"/>
    <property type="molecule type" value="Genomic_DNA"/>
</dbReference>
<comment type="caution">
    <text evidence="5">The sequence shown here is derived from an EMBL/GenBank/DDBJ whole genome shotgun (WGS) entry which is preliminary data.</text>
</comment>
<dbReference type="InterPro" id="IPR036388">
    <property type="entry name" value="WH-like_DNA-bd_sf"/>
</dbReference>
<reference evidence="6" key="1">
    <citation type="journal article" date="2019" name="Int. J. Syst. Evol. Microbiol.">
        <title>The Global Catalogue of Microorganisms (GCM) 10K type strain sequencing project: providing services to taxonomists for standard genome sequencing and annotation.</title>
        <authorList>
            <consortium name="The Broad Institute Genomics Platform"/>
            <consortium name="The Broad Institute Genome Sequencing Center for Infectious Disease"/>
            <person name="Wu L."/>
            <person name="Ma J."/>
        </authorList>
    </citation>
    <scope>NUCLEOTIDE SEQUENCE [LARGE SCALE GENOMIC DNA]</scope>
    <source>
        <strain evidence="6">JCM 14303</strain>
    </source>
</reference>
<dbReference type="PANTHER" id="PTHR43537">
    <property type="entry name" value="TRANSCRIPTIONAL REGULATOR, GNTR FAMILY"/>
    <property type="match status" value="1"/>
</dbReference>
<accession>A0ABP4NIM8</accession>
<evidence type="ECO:0000259" key="4">
    <source>
        <dbReference type="PROSITE" id="PS50949"/>
    </source>
</evidence>
<dbReference type="RefSeq" id="WP_344183200.1">
    <property type="nucleotide sequence ID" value="NZ_BAAANC010000005.1"/>
</dbReference>
<dbReference type="PROSITE" id="PS50949">
    <property type="entry name" value="HTH_GNTR"/>
    <property type="match status" value="1"/>
</dbReference>
<evidence type="ECO:0000313" key="6">
    <source>
        <dbReference type="Proteomes" id="UP001500363"/>
    </source>
</evidence>
<name>A0ABP4NIM8_9ACTN</name>
<dbReference type="CDD" id="cd07377">
    <property type="entry name" value="WHTH_GntR"/>
    <property type="match status" value="1"/>
</dbReference>
<gene>
    <name evidence="5" type="ORF">GCM10009741_76340</name>
</gene>
<dbReference type="InterPro" id="IPR036390">
    <property type="entry name" value="WH_DNA-bd_sf"/>
</dbReference>
<dbReference type="SMART" id="SM00895">
    <property type="entry name" value="FCD"/>
    <property type="match status" value="1"/>
</dbReference>
<keyword evidence="3" id="KW-0804">Transcription</keyword>
<feature type="domain" description="HTH gntR-type" evidence="4">
    <location>
        <begin position="7"/>
        <end position="77"/>
    </location>
</feature>
<dbReference type="Gene3D" id="1.20.120.530">
    <property type="entry name" value="GntR ligand-binding domain-like"/>
    <property type="match status" value="1"/>
</dbReference>
<evidence type="ECO:0000256" key="2">
    <source>
        <dbReference type="ARBA" id="ARBA00023125"/>
    </source>
</evidence>
<dbReference type="InterPro" id="IPR000524">
    <property type="entry name" value="Tscrpt_reg_HTH_GntR"/>
</dbReference>
<dbReference type="Pfam" id="PF00392">
    <property type="entry name" value="GntR"/>
    <property type="match status" value="1"/>
</dbReference>
<dbReference type="InterPro" id="IPR011711">
    <property type="entry name" value="GntR_C"/>
</dbReference>
<dbReference type="Pfam" id="PF07729">
    <property type="entry name" value="FCD"/>
    <property type="match status" value="1"/>
</dbReference>
<sequence>MESRTAAPQYQRLADKLRAQIMSGELSAGQRLPAEPELMKQYGVSRSTWREALRTLAAENLVVATRGVTGGTFVVEPSTGDVEEYLRKSLSMLMRSQLSAEQILEARYFLEVPAAGVAAERRTEEQLQILRQSIEDLRADAESTNWRANNQFHNALLDATENPLLRALISPITATLRASVLREHAQPEFWAEVACDHEAILVAIEAQDRSAAEAAMRTHLANLRVTYTELGKSAAGTSA</sequence>
<dbReference type="Gene3D" id="1.10.10.10">
    <property type="entry name" value="Winged helix-like DNA-binding domain superfamily/Winged helix DNA-binding domain"/>
    <property type="match status" value="1"/>
</dbReference>
<dbReference type="PRINTS" id="PR00035">
    <property type="entry name" value="HTHGNTR"/>
</dbReference>
<evidence type="ECO:0000256" key="3">
    <source>
        <dbReference type="ARBA" id="ARBA00023163"/>
    </source>
</evidence>
<protein>
    <submittedName>
        <fullName evidence="5">FadR/GntR family transcriptional regulator</fullName>
    </submittedName>
</protein>
<dbReference type="InterPro" id="IPR008920">
    <property type="entry name" value="TF_FadR/GntR_C"/>
</dbReference>
<organism evidence="5 6">
    <name type="scientific">Kribbella lupini</name>
    <dbReference type="NCBI Taxonomy" id="291602"/>
    <lineage>
        <taxon>Bacteria</taxon>
        <taxon>Bacillati</taxon>
        <taxon>Actinomycetota</taxon>
        <taxon>Actinomycetes</taxon>
        <taxon>Propionibacteriales</taxon>
        <taxon>Kribbellaceae</taxon>
        <taxon>Kribbella</taxon>
    </lineage>
</organism>
<keyword evidence="1" id="KW-0805">Transcription regulation</keyword>
<dbReference type="Proteomes" id="UP001500363">
    <property type="component" value="Unassembled WGS sequence"/>
</dbReference>
<dbReference type="SUPFAM" id="SSF48008">
    <property type="entry name" value="GntR ligand-binding domain-like"/>
    <property type="match status" value="1"/>
</dbReference>
<dbReference type="SUPFAM" id="SSF46785">
    <property type="entry name" value="Winged helix' DNA-binding domain"/>
    <property type="match status" value="1"/>
</dbReference>
<keyword evidence="2" id="KW-0238">DNA-binding</keyword>
<keyword evidence="6" id="KW-1185">Reference proteome</keyword>
<proteinExistence type="predicted"/>
<dbReference type="PANTHER" id="PTHR43537:SF5">
    <property type="entry name" value="UXU OPERON TRANSCRIPTIONAL REGULATOR"/>
    <property type="match status" value="1"/>
</dbReference>
<dbReference type="SMART" id="SM00345">
    <property type="entry name" value="HTH_GNTR"/>
    <property type="match status" value="1"/>
</dbReference>